<gene>
    <name evidence="1" type="ORF">TGMAS_221900B</name>
</gene>
<dbReference type="Proteomes" id="UP000028821">
    <property type="component" value="Unassembled WGS sequence"/>
</dbReference>
<proteinExistence type="predicted"/>
<accession>A0A086QPL0</accession>
<protein>
    <submittedName>
        <fullName evidence="1">Uncharacterized protein</fullName>
    </submittedName>
</protein>
<dbReference type="EMBL" id="AEXC02001175">
    <property type="protein sequence ID" value="KFH14542.1"/>
    <property type="molecule type" value="Genomic_DNA"/>
</dbReference>
<name>A0A086QPL0_TOXGO</name>
<comment type="caution">
    <text evidence="1">The sequence shown here is derived from an EMBL/GenBank/DDBJ whole genome shotgun (WGS) entry which is preliminary data.</text>
</comment>
<dbReference type="AlphaFoldDB" id="A0A086QPL0"/>
<evidence type="ECO:0000313" key="2">
    <source>
        <dbReference type="Proteomes" id="UP000028821"/>
    </source>
</evidence>
<dbReference type="OrthoDB" id="331343at2759"/>
<dbReference type="VEuPathDB" id="ToxoDB:TGMAS_221900B"/>
<sequence>MESEPLGRKCNVCDIFVFCSGAFAAEVEEAYRLQLDLQNRLIAVYRERLSPFDRDEMQRILAVWMDRPCEWSVARGGRRQTILRELKKHLRLPI</sequence>
<reference evidence="1 2" key="1">
    <citation type="submission" date="2014-04" db="EMBL/GenBank/DDBJ databases">
        <authorList>
            <person name="Sibley D."/>
            <person name="Venepally P."/>
            <person name="Karamycheva S."/>
            <person name="Hadjithomas M."/>
            <person name="Khan A."/>
            <person name="Brunk B."/>
            <person name="Roos D."/>
            <person name="Caler E."/>
            <person name="Lorenzi H."/>
        </authorList>
    </citation>
    <scope>NUCLEOTIDE SEQUENCE [LARGE SCALE GENOMIC DNA]</scope>
    <source>
        <strain evidence="1 2">MAS</strain>
    </source>
</reference>
<evidence type="ECO:0000313" key="1">
    <source>
        <dbReference type="EMBL" id="KFH14542.1"/>
    </source>
</evidence>
<organism evidence="1 2">
    <name type="scientific">Toxoplasma gondii MAS</name>
    <dbReference type="NCBI Taxonomy" id="943118"/>
    <lineage>
        <taxon>Eukaryota</taxon>
        <taxon>Sar</taxon>
        <taxon>Alveolata</taxon>
        <taxon>Apicomplexa</taxon>
        <taxon>Conoidasida</taxon>
        <taxon>Coccidia</taxon>
        <taxon>Eucoccidiorida</taxon>
        <taxon>Eimeriorina</taxon>
        <taxon>Sarcocystidae</taxon>
        <taxon>Toxoplasma</taxon>
    </lineage>
</organism>